<reference evidence="3 4" key="1">
    <citation type="submission" date="2018-08" db="EMBL/GenBank/DDBJ databases">
        <title>A genome reference for cultivated species of the human gut microbiota.</title>
        <authorList>
            <person name="Zou Y."/>
            <person name="Xue W."/>
            <person name="Luo G."/>
        </authorList>
    </citation>
    <scope>NUCLEOTIDE SEQUENCE [LARGE SCALE GENOMIC DNA]</scope>
    <source>
        <strain evidence="2 4">TF11-11</strain>
        <strain evidence="1 3">TM09-19AC</strain>
    </source>
</reference>
<evidence type="ECO:0000313" key="1">
    <source>
        <dbReference type="EMBL" id="RGI81720.1"/>
    </source>
</evidence>
<dbReference type="Proteomes" id="UP000260664">
    <property type="component" value="Unassembled WGS sequence"/>
</dbReference>
<evidence type="ECO:0008006" key="5">
    <source>
        <dbReference type="Google" id="ProtNLM"/>
    </source>
</evidence>
<evidence type="ECO:0000313" key="2">
    <source>
        <dbReference type="EMBL" id="RGK43238.1"/>
    </source>
</evidence>
<dbReference type="EMBL" id="QSOI01000019">
    <property type="protein sequence ID" value="RGI81720.1"/>
    <property type="molecule type" value="Genomic_DNA"/>
</dbReference>
<accession>A0A3E4M0I8</accession>
<comment type="caution">
    <text evidence="2">The sequence shown here is derived from an EMBL/GenBank/DDBJ whole genome shotgun (WGS) entry which is preliminary data.</text>
</comment>
<dbReference type="Proteomes" id="UP000261208">
    <property type="component" value="Unassembled WGS sequence"/>
</dbReference>
<organism evidence="2 4">
    <name type="scientific">Dorea formicigenerans</name>
    <dbReference type="NCBI Taxonomy" id="39486"/>
    <lineage>
        <taxon>Bacteria</taxon>
        <taxon>Bacillati</taxon>
        <taxon>Bacillota</taxon>
        <taxon>Clostridia</taxon>
        <taxon>Lachnospirales</taxon>
        <taxon>Lachnospiraceae</taxon>
        <taxon>Dorea</taxon>
    </lineage>
</organism>
<dbReference type="RefSeq" id="WP_117495682.1">
    <property type="nucleotide sequence ID" value="NZ_QSOI01000019.1"/>
</dbReference>
<dbReference type="EMBL" id="QSQQ01000034">
    <property type="protein sequence ID" value="RGK43238.1"/>
    <property type="molecule type" value="Genomic_DNA"/>
</dbReference>
<evidence type="ECO:0000313" key="4">
    <source>
        <dbReference type="Proteomes" id="UP000261208"/>
    </source>
</evidence>
<dbReference type="AlphaFoldDB" id="A0A3E4M0I8"/>
<evidence type="ECO:0000313" key="3">
    <source>
        <dbReference type="Proteomes" id="UP000260664"/>
    </source>
</evidence>
<gene>
    <name evidence="2" type="ORF">DXD10_16260</name>
    <name evidence="1" type="ORF">DXD84_12740</name>
</gene>
<name>A0A3E4M0I8_9FIRM</name>
<sequence length="134" mass="15542">MEEYKNGKIERVLGIYTKLLNGYIVNKAAEANEYGVNERSIQRDVDDIRNYLELEAVNSGCINNVIYDRLNKGYRLEKVQKRSLTDEEIVEICKILLKSQEIDSQEMSKMVEKLISSCVPKNNKKIILELINQK</sequence>
<proteinExistence type="predicted"/>
<protein>
    <recommendedName>
        <fullName evidence="5">HTH domain-containing protein</fullName>
    </recommendedName>
</protein>